<organism evidence="1 2">
    <name type="scientific">Flavonifractor plautii</name>
    <name type="common">Fusobacterium plautii</name>
    <dbReference type="NCBI Taxonomy" id="292800"/>
    <lineage>
        <taxon>Bacteria</taxon>
        <taxon>Bacillati</taxon>
        <taxon>Bacillota</taxon>
        <taxon>Clostridia</taxon>
        <taxon>Eubacteriales</taxon>
        <taxon>Oscillospiraceae</taxon>
        <taxon>Flavonifractor</taxon>
    </lineage>
</organism>
<comment type="caution">
    <text evidence="1">The sequence shown here is derived from an EMBL/GenBank/DDBJ whole genome shotgun (WGS) entry which is preliminary data.</text>
</comment>
<name>A0A6I2R1F9_FLAPL</name>
<evidence type="ECO:0000313" key="1">
    <source>
        <dbReference type="EMBL" id="MSB20478.1"/>
    </source>
</evidence>
<accession>A0A6I2R1F9</accession>
<dbReference type="RefSeq" id="WP_172697737.1">
    <property type="nucleotide sequence ID" value="NZ_JAQLWY010000015.1"/>
</dbReference>
<evidence type="ECO:0000313" key="2">
    <source>
        <dbReference type="Proteomes" id="UP000434475"/>
    </source>
</evidence>
<reference evidence="1 2" key="1">
    <citation type="journal article" date="2019" name="Nat. Med.">
        <title>A library of human gut bacterial isolates paired with longitudinal multiomics data enables mechanistic microbiome research.</title>
        <authorList>
            <person name="Poyet M."/>
            <person name="Groussin M."/>
            <person name="Gibbons S.M."/>
            <person name="Avila-Pacheco J."/>
            <person name="Jiang X."/>
            <person name="Kearney S.M."/>
            <person name="Perrotta A.R."/>
            <person name="Berdy B."/>
            <person name="Zhao S."/>
            <person name="Lieberman T.D."/>
            <person name="Swanson P.K."/>
            <person name="Smith M."/>
            <person name="Roesemann S."/>
            <person name="Alexander J.E."/>
            <person name="Rich S.A."/>
            <person name="Livny J."/>
            <person name="Vlamakis H."/>
            <person name="Clish C."/>
            <person name="Bullock K."/>
            <person name="Deik A."/>
            <person name="Scott J."/>
            <person name="Pierce K.A."/>
            <person name="Xavier R.J."/>
            <person name="Alm E.J."/>
        </authorList>
    </citation>
    <scope>NUCLEOTIDE SEQUENCE [LARGE SCALE GENOMIC DNA]</scope>
    <source>
        <strain evidence="1 2">BIOML-A2</strain>
    </source>
</reference>
<dbReference type="Proteomes" id="UP000434475">
    <property type="component" value="Unassembled WGS sequence"/>
</dbReference>
<sequence>MNNSIRKCDPTFFIPWDTVDSMFSLWTKQYFGDQVIRMHLDYDLHDNSYSFCINLKYNNICRTKLREFLDRHDPFSHMELTADCPTLVLDDNEANWILEEALQPDVPGIKIETYLAGENGIYIICGQGRCAT</sequence>
<proteinExistence type="predicted"/>
<dbReference type="EMBL" id="WKPR01000013">
    <property type="protein sequence ID" value="MSB20478.1"/>
    <property type="molecule type" value="Genomic_DNA"/>
</dbReference>
<dbReference type="AlphaFoldDB" id="A0A6I2R1F9"/>
<protein>
    <submittedName>
        <fullName evidence="1">Uncharacterized protein</fullName>
    </submittedName>
</protein>
<gene>
    <name evidence="1" type="ORF">GKE97_13255</name>
</gene>